<organism evidence="1 2">
    <name type="scientific">Eutypa lata (strain UCR-EL1)</name>
    <name type="common">Grapevine dieback disease fungus</name>
    <name type="synonym">Eutypa armeniacae</name>
    <dbReference type="NCBI Taxonomy" id="1287681"/>
    <lineage>
        <taxon>Eukaryota</taxon>
        <taxon>Fungi</taxon>
        <taxon>Dikarya</taxon>
        <taxon>Ascomycota</taxon>
        <taxon>Pezizomycotina</taxon>
        <taxon>Sordariomycetes</taxon>
        <taxon>Xylariomycetidae</taxon>
        <taxon>Xylariales</taxon>
        <taxon>Diatrypaceae</taxon>
        <taxon>Eutypa</taxon>
    </lineage>
</organism>
<dbReference type="Proteomes" id="UP000012174">
    <property type="component" value="Unassembled WGS sequence"/>
</dbReference>
<evidence type="ECO:0000313" key="2">
    <source>
        <dbReference type="Proteomes" id="UP000012174"/>
    </source>
</evidence>
<dbReference type="HOGENOM" id="CLU_882867_0_0_1"/>
<protein>
    <submittedName>
        <fullName evidence="1">Uncharacterized protein</fullName>
    </submittedName>
</protein>
<keyword evidence="2" id="KW-1185">Reference proteome</keyword>
<reference evidence="2" key="1">
    <citation type="journal article" date="2013" name="Genome Announc.">
        <title>Draft genome sequence of the grapevine dieback fungus Eutypa lata UCR-EL1.</title>
        <authorList>
            <person name="Blanco-Ulate B."/>
            <person name="Rolshausen P.E."/>
            <person name="Cantu D."/>
        </authorList>
    </citation>
    <scope>NUCLEOTIDE SEQUENCE [LARGE SCALE GENOMIC DNA]</scope>
    <source>
        <strain evidence="2">UCR-EL1</strain>
    </source>
</reference>
<dbReference type="EMBL" id="KB706277">
    <property type="protein sequence ID" value="EMR68235.1"/>
    <property type="molecule type" value="Genomic_DNA"/>
</dbReference>
<accession>M7TNF6</accession>
<sequence>MRRPGTEEEFSEETGVGVGVTVAAVTLYIVEQVVSEGAIHSSVHVVLDGYGGAVRVALALGTGIPLTLTEELVIGPVPTILALSVEFGLGRGNNVVTDADPPSDALVLRVGKLVAMVIDPVGVTPVSVVSTNEVRLLNVNGGSVLGIGAVSLLPDPVTPAVARVAYTVEITVPERNTVTILREPLIRPVGPYEDVELGPGRDVAIESEVITGGGGGAVPPVGGAVTVPELAMIPVVLKVGNGGMVVASDADPTVPPVPIDGTIPVPVPLEDAVIGTGSDVAAVAVGPPVVLEFAAGNGADGGSDERVNDDVWIVM</sequence>
<dbReference type="AlphaFoldDB" id="M7TNF6"/>
<name>M7TNF6_EUTLA</name>
<dbReference type="KEGG" id="ela:UCREL1_4746"/>
<gene>
    <name evidence="1" type="ORF">UCREL1_4746</name>
</gene>
<evidence type="ECO:0000313" key="1">
    <source>
        <dbReference type="EMBL" id="EMR68235.1"/>
    </source>
</evidence>
<proteinExistence type="predicted"/>